<evidence type="ECO:0000313" key="2">
    <source>
        <dbReference type="Proteomes" id="UP000293547"/>
    </source>
</evidence>
<protein>
    <submittedName>
        <fullName evidence="1">Enolase 1</fullName>
    </submittedName>
</protein>
<keyword evidence="2" id="KW-1185">Reference proteome</keyword>
<name>A0ACB6G136_9PLEO</name>
<evidence type="ECO:0000313" key="1">
    <source>
        <dbReference type="EMBL" id="KAB2110389.1"/>
    </source>
</evidence>
<dbReference type="Proteomes" id="UP000293547">
    <property type="component" value="Unassembled WGS sequence"/>
</dbReference>
<sequence length="461" mass="50409">MTTILSIDASQRLDSRGNPTVQVCLRTEEGKLSLISAPRLYNDISSPGTFRSIVPSGASKGDYEAVELRDGNKKEYHGQGVLGAVENITRVLAPQIINKRFQLPQDVRKIDEFMVELDGTQDKGRLGANAILAISMAVWRAAASAKGVTLYQFLQQSRSTQQSYVMPVPFFNVLNGGVHSGNTMAFQEFMIAPVGADTMTEAVRIGAEVYHSLKGIVARKYGSSAIGVGDEGGFAPPISTPHEALDLLVTAIKASGHTGKVKIGIDPASQEFFDEKNHLYDLGFKQKSSEKGVYFDADDMAKLYHEILEQYPVVLLEDPFGQDDWPAWTSFNVECSIELVGDDLLATNKKRIEKAHQKRACNALLLKINQIGTITEAINAAQQAYSYGWSVFVSHRSGETTDDFIADLTVGLGTGHLKSGSPCRGERVAKYNRLLDIEEELVRAGDKVLYGGQSFRAKHDA</sequence>
<gene>
    <name evidence="1" type="ORF">AG0111_0g1382</name>
</gene>
<accession>A0ACB6G136</accession>
<dbReference type="EMBL" id="PDWZ02000001">
    <property type="protein sequence ID" value="KAB2110389.1"/>
    <property type="molecule type" value="Genomic_DNA"/>
</dbReference>
<organism evidence="1 2">
    <name type="scientific">Alternaria gaisen</name>
    <dbReference type="NCBI Taxonomy" id="167740"/>
    <lineage>
        <taxon>Eukaryota</taxon>
        <taxon>Fungi</taxon>
        <taxon>Dikarya</taxon>
        <taxon>Ascomycota</taxon>
        <taxon>Pezizomycotina</taxon>
        <taxon>Dothideomycetes</taxon>
        <taxon>Pleosporomycetidae</taxon>
        <taxon>Pleosporales</taxon>
        <taxon>Pleosporineae</taxon>
        <taxon>Pleosporaceae</taxon>
        <taxon>Alternaria</taxon>
        <taxon>Alternaria sect. Alternaria</taxon>
    </lineage>
</organism>
<comment type="caution">
    <text evidence="1">The sequence shown here is derived from an EMBL/GenBank/DDBJ whole genome shotgun (WGS) entry which is preliminary data.</text>
</comment>
<proteinExistence type="predicted"/>
<reference evidence="1 2" key="1">
    <citation type="journal article" date="2019" name="bioRxiv">
        <title>Genomics, evolutionary history and diagnostics of the Alternaria alternata species group including apple and Asian pear pathotypes.</title>
        <authorList>
            <person name="Armitage A.D."/>
            <person name="Cockerton H.M."/>
            <person name="Sreenivasaprasad S."/>
            <person name="Woodhall J.W."/>
            <person name="Lane C.R."/>
            <person name="Harrison R.J."/>
            <person name="Clarkson J.P."/>
        </authorList>
    </citation>
    <scope>NUCLEOTIDE SEQUENCE [LARGE SCALE GENOMIC DNA]</scope>
    <source>
        <strain evidence="1 2">FERA 650</strain>
    </source>
</reference>